<feature type="transmembrane region" description="Helical" evidence="7">
    <location>
        <begin position="330"/>
        <end position="352"/>
    </location>
</feature>
<comment type="caution">
    <text evidence="9">The sequence shown here is derived from an EMBL/GenBank/DDBJ whole genome shotgun (WGS) entry which is preliminary data.</text>
</comment>
<dbReference type="EMBL" id="DRLF01000186">
    <property type="protein sequence ID" value="HEC06230.1"/>
    <property type="molecule type" value="Genomic_DNA"/>
</dbReference>
<dbReference type="Proteomes" id="UP000886339">
    <property type="component" value="Unassembled WGS sequence"/>
</dbReference>
<feature type="transmembrane region" description="Helical" evidence="7">
    <location>
        <begin position="233"/>
        <end position="251"/>
    </location>
</feature>
<evidence type="ECO:0000256" key="4">
    <source>
        <dbReference type="ARBA" id="ARBA00022692"/>
    </source>
</evidence>
<name>A0A831WBC5_9GAMM</name>
<organism evidence="9">
    <name type="scientific">Thiolapillus brandeum</name>
    <dbReference type="NCBI Taxonomy" id="1076588"/>
    <lineage>
        <taxon>Bacteria</taxon>
        <taxon>Pseudomonadati</taxon>
        <taxon>Pseudomonadota</taxon>
        <taxon>Gammaproteobacteria</taxon>
        <taxon>Chromatiales</taxon>
        <taxon>Sedimenticolaceae</taxon>
        <taxon>Thiolapillus</taxon>
    </lineage>
</organism>
<feature type="transmembrane region" description="Helical" evidence="7">
    <location>
        <begin position="150"/>
        <end position="172"/>
    </location>
</feature>
<evidence type="ECO:0000256" key="7">
    <source>
        <dbReference type="SAM" id="Phobius"/>
    </source>
</evidence>
<feature type="domain" description="Citrate transporter-like" evidence="8">
    <location>
        <begin position="35"/>
        <end position="285"/>
    </location>
</feature>
<reference evidence="9" key="1">
    <citation type="journal article" date="2020" name="mSystems">
        <title>Genome- and Community-Level Interaction Insights into Carbon Utilization and Element Cycling Functions of Hydrothermarchaeota in Hydrothermal Sediment.</title>
        <authorList>
            <person name="Zhou Z."/>
            <person name="Liu Y."/>
            <person name="Xu W."/>
            <person name="Pan J."/>
            <person name="Luo Z.H."/>
            <person name="Li M."/>
        </authorList>
    </citation>
    <scope>NUCLEOTIDE SEQUENCE [LARGE SCALE GENOMIC DNA]</scope>
    <source>
        <strain evidence="9">HyVt-458</strain>
    </source>
</reference>
<feature type="transmembrane region" description="Helical" evidence="7">
    <location>
        <begin position="292"/>
        <end position="318"/>
    </location>
</feature>
<feature type="transmembrane region" description="Helical" evidence="7">
    <location>
        <begin position="12"/>
        <end position="30"/>
    </location>
</feature>
<feature type="transmembrane region" description="Helical" evidence="7">
    <location>
        <begin position="79"/>
        <end position="104"/>
    </location>
</feature>
<evidence type="ECO:0000259" key="8">
    <source>
        <dbReference type="Pfam" id="PF03600"/>
    </source>
</evidence>
<dbReference type="PANTHER" id="PTHR43302">
    <property type="entry name" value="TRANSPORTER ARSB-RELATED"/>
    <property type="match status" value="1"/>
</dbReference>
<feature type="transmembrane region" description="Helical" evidence="7">
    <location>
        <begin position="42"/>
        <end position="67"/>
    </location>
</feature>
<evidence type="ECO:0000313" key="9">
    <source>
        <dbReference type="EMBL" id="HEC06230.1"/>
    </source>
</evidence>
<keyword evidence="5 7" id="KW-1133">Transmembrane helix</keyword>
<evidence type="ECO:0000256" key="5">
    <source>
        <dbReference type="ARBA" id="ARBA00022989"/>
    </source>
</evidence>
<sequence length="358" mass="39060">MQGLLVEFVLKEWLLVFSGAGFILTSIFTGTLPSYSAEEFQVLFILCTLFLAVKGLEGCGLITRFSLALERGRAIPLKLVAGTFFLSMVVTNDVALILVVPLTLMLSIDRKGVLVILEALSANAGSALTPFGNPQNLFIYWFYDLHPLEFIASIAPFSLFFLILLGAVSFAVKVRSTGVPVSSAKLVLSKACIYGMLLLIVLLTVLHVLPVMAGWLVVAYVLLFDRKTLRIDYALLFSFFFFFGLANNMKILLASELANPGHVFLFSALASQVMSNVPAALLFAKFTSNWDALLWGTNVGGFGSLFGSLANLIAYKLYIADENTSDGLKFTFRFLAMGYAAFFLSTGLYVALRGSSWG</sequence>
<dbReference type="PANTHER" id="PTHR43302:SF5">
    <property type="entry name" value="TRANSPORTER ARSB-RELATED"/>
    <property type="match status" value="1"/>
</dbReference>
<evidence type="ECO:0000256" key="1">
    <source>
        <dbReference type="ARBA" id="ARBA00004651"/>
    </source>
</evidence>
<dbReference type="Pfam" id="PF03600">
    <property type="entry name" value="CitMHS"/>
    <property type="match status" value="1"/>
</dbReference>
<evidence type="ECO:0000256" key="6">
    <source>
        <dbReference type="ARBA" id="ARBA00023136"/>
    </source>
</evidence>
<feature type="transmembrane region" description="Helical" evidence="7">
    <location>
        <begin position="193"/>
        <end position="221"/>
    </location>
</feature>
<keyword evidence="6 7" id="KW-0472">Membrane</keyword>
<keyword evidence="2" id="KW-0813">Transport</keyword>
<comment type="subcellular location">
    <subcellularLocation>
        <location evidence="1">Cell membrane</location>
        <topology evidence="1">Multi-pass membrane protein</topology>
    </subcellularLocation>
</comment>
<dbReference type="GO" id="GO:0055085">
    <property type="term" value="P:transmembrane transport"/>
    <property type="evidence" value="ECO:0007669"/>
    <property type="project" value="InterPro"/>
</dbReference>
<dbReference type="AlphaFoldDB" id="A0A831WBC5"/>
<feature type="transmembrane region" description="Helical" evidence="7">
    <location>
        <begin position="263"/>
        <end position="286"/>
    </location>
</feature>
<protein>
    <recommendedName>
        <fullName evidence="8">Citrate transporter-like domain-containing protein</fullName>
    </recommendedName>
</protein>
<keyword evidence="3" id="KW-1003">Cell membrane</keyword>
<dbReference type="GO" id="GO:0005886">
    <property type="term" value="C:plasma membrane"/>
    <property type="evidence" value="ECO:0007669"/>
    <property type="project" value="UniProtKB-SubCell"/>
</dbReference>
<evidence type="ECO:0000256" key="3">
    <source>
        <dbReference type="ARBA" id="ARBA00022475"/>
    </source>
</evidence>
<accession>A0A831WBC5</accession>
<proteinExistence type="predicted"/>
<keyword evidence="4 7" id="KW-0812">Transmembrane</keyword>
<evidence type="ECO:0000256" key="2">
    <source>
        <dbReference type="ARBA" id="ARBA00022448"/>
    </source>
</evidence>
<gene>
    <name evidence="9" type="ORF">ENJ12_05235</name>
</gene>
<dbReference type="InterPro" id="IPR004680">
    <property type="entry name" value="Cit_transptr-like_dom"/>
</dbReference>